<organism evidence="3 4">
    <name type="scientific">Mytilus edulis</name>
    <name type="common">Blue mussel</name>
    <dbReference type="NCBI Taxonomy" id="6550"/>
    <lineage>
        <taxon>Eukaryota</taxon>
        <taxon>Metazoa</taxon>
        <taxon>Spiralia</taxon>
        <taxon>Lophotrochozoa</taxon>
        <taxon>Mollusca</taxon>
        <taxon>Bivalvia</taxon>
        <taxon>Autobranchia</taxon>
        <taxon>Pteriomorphia</taxon>
        <taxon>Mytilida</taxon>
        <taxon>Mytiloidea</taxon>
        <taxon>Mytilidae</taxon>
        <taxon>Mytilinae</taxon>
        <taxon>Mytilus</taxon>
    </lineage>
</organism>
<dbReference type="Gene3D" id="3.40.50.300">
    <property type="entry name" value="P-loop containing nucleotide triphosphate hydrolases"/>
    <property type="match status" value="1"/>
</dbReference>
<evidence type="ECO:0000313" key="3">
    <source>
        <dbReference type="EMBL" id="CAG2207614.1"/>
    </source>
</evidence>
<keyword evidence="1" id="KW-0547">Nucleotide-binding</keyword>
<dbReference type="InterPro" id="IPR010285">
    <property type="entry name" value="DNA_helicase_pif1-like_DEAD"/>
</dbReference>
<dbReference type="InterPro" id="IPR002181">
    <property type="entry name" value="Fibrinogen_a/b/g_C_dom"/>
</dbReference>
<dbReference type="Pfam" id="PF14214">
    <property type="entry name" value="Helitron_like_N"/>
    <property type="match status" value="1"/>
</dbReference>
<name>A0A8S3RRX4_MYTED</name>
<dbReference type="PANTHER" id="PTHR10492:SF57">
    <property type="entry name" value="ATP-DEPENDENT DNA HELICASE"/>
    <property type="match status" value="1"/>
</dbReference>
<dbReference type="SUPFAM" id="SSF52540">
    <property type="entry name" value="P-loop containing nucleoside triphosphate hydrolases"/>
    <property type="match status" value="2"/>
</dbReference>
<dbReference type="InterPro" id="IPR027417">
    <property type="entry name" value="P-loop_NTPase"/>
</dbReference>
<evidence type="ECO:0000313" key="4">
    <source>
        <dbReference type="Proteomes" id="UP000683360"/>
    </source>
</evidence>
<keyword evidence="1" id="KW-0067">ATP-binding</keyword>
<evidence type="ECO:0000256" key="1">
    <source>
        <dbReference type="RuleBase" id="RU363044"/>
    </source>
</evidence>
<dbReference type="InterPro" id="IPR025476">
    <property type="entry name" value="Helitron_helicase-like"/>
</dbReference>
<dbReference type="OrthoDB" id="6145593at2759"/>
<dbReference type="InterPro" id="IPR014716">
    <property type="entry name" value="Fibrinogen_a/b/g_C_1"/>
</dbReference>
<reference evidence="3" key="1">
    <citation type="submission" date="2021-03" db="EMBL/GenBank/DDBJ databases">
        <authorList>
            <person name="Bekaert M."/>
        </authorList>
    </citation>
    <scope>NUCLEOTIDE SEQUENCE</scope>
</reference>
<dbReference type="GO" id="GO:0043139">
    <property type="term" value="F:5'-3' DNA helicase activity"/>
    <property type="evidence" value="ECO:0007669"/>
    <property type="project" value="UniProtKB-EC"/>
</dbReference>
<keyword evidence="1" id="KW-0347">Helicase</keyword>
<dbReference type="SUPFAM" id="SSF56496">
    <property type="entry name" value="Fibrinogen C-terminal domain-like"/>
    <property type="match status" value="2"/>
</dbReference>
<keyword evidence="4" id="KW-1185">Reference proteome</keyword>
<dbReference type="PANTHER" id="PTHR10492">
    <property type="match status" value="1"/>
</dbReference>
<keyword evidence="1" id="KW-0227">DNA damage</keyword>
<keyword evidence="1" id="KW-0233">DNA recombination</keyword>
<comment type="cofactor">
    <cofactor evidence="1">
        <name>Mg(2+)</name>
        <dbReference type="ChEBI" id="CHEBI:18420"/>
    </cofactor>
</comment>
<protein>
    <recommendedName>
        <fullName evidence="1">ATP-dependent DNA helicase</fullName>
        <ecNumber evidence="1">5.6.2.3</ecNumber>
    </recommendedName>
</protein>
<dbReference type="GO" id="GO:0016787">
    <property type="term" value="F:hydrolase activity"/>
    <property type="evidence" value="ECO:0007669"/>
    <property type="project" value="UniProtKB-KW"/>
</dbReference>
<dbReference type="GO" id="GO:0006310">
    <property type="term" value="P:DNA recombination"/>
    <property type="evidence" value="ECO:0007669"/>
    <property type="project" value="UniProtKB-KW"/>
</dbReference>
<dbReference type="NCBIfam" id="NF040941">
    <property type="entry name" value="GGGWT_bact"/>
    <property type="match status" value="1"/>
</dbReference>
<dbReference type="GO" id="GO:0000723">
    <property type="term" value="P:telomere maintenance"/>
    <property type="evidence" value="ECO:0007669"/>
    <property type="project" value="InterPro"/>
</dbReference>
<dbReference type="EMBL" id="CAJPWZ010001079">
    <property type="protein sequence ID" value="CAG2207614.1"/>
    <property type="molecule type" value="Genomic_DNA"/>
</dbReference>
<feature type="domain" description="Fibrinogen C-terminal" evidence="2">
    <location>
        <begin position="61"/>
        <end position="218"/>
    </location>
</feature>
<feature type="domain" description="Fibrinogen C-terminal" evidence="2">
    <location>
        <begin position="1494"/>
        <end position="1584"/>
    </location>
</feature>
<evidence type="ECO:0000259" key="2">
    <source>
        <dbReference type="PROSITE" id="PS51406"/>
    </source>
</evidence>
<comment type="catalytic activity">
    <reaction evidence="1">
        <text>ATP + H2O = ADP + phosphate + H(+)</text>
        <dbReference type="Rhea" id="RHEA:13065"/>
        <dbReference type="ChEBI" id="CHEBI:15377"/>
        <dbReference type="ChEBI" id="CHEBI:15378"/>
        <dbReference type="ChEBI" id="CHEBI:30616"/>
        <dbReference type="ChEBI" id="CHEBI:43474"/>
        <dbReference type="ChEBI" id="CHEBI:456216"/>
        <dbReference type="EC" id="5.6.2.3"/>
    </reaction>
</comment>
<dbReference type="Pfam" id="PF05970">
    <property type="entry name" value="PIF1"/>
    <property type="match status" value="1"/>
</dbReference>
<accession>A0A8S3RRX4</accession>
<dbReference type="GO" id="GO:0005524">
    <property type="term" value="F:ATP binding"/>
    <property type="evidence" value="ECO:0007669"/>
    <property type="project" value="UniProtKB-KW"/>
</dbReference>
<dbReference type="Pfam" id="PF00147">
    <property type="entry name" value="Fibrinogen_C"/>
    <property type="match status" value="2"/>
</dbReference>
<dbReference type="GO" id="GO:0006281">
    <property type="term" value="P:DNA repair"/>
    <property type="evidence" value="ECO:0007669"/>
    <property type="project" value="UniProtKB-KW"/>
</dbReference>
<comment type="similarity">
    <text evidence="1">Belongs to the helicase family.</text>
</comment>
<comment type="caution">
    <text evidence="3">The sequence shown here is derived from an EMBL/GenBank/DDBJ whole genome shotgun (WGS) entry which is preliminary data.</text>
</comment>
<keyword evidence="1" id="KW-0234">DNA repair</keyword>
<dbReference type="Gene3D" id="3.90.215.10">
    <property type="entry name" value="Gamma Fibrinogen, chain A, domain 1"/>
    <property type="match status" value="2"/>
</dbReference>
<dbReference type="SMART" id="SM00186">
    <property type="entry name" value="FBG"/>
    <property type="match status" value="1"/>
</dbReference>
<dbReference type="InterPro" id="IPR036056">
    <property type="entry name" value="Fibrinogen-like_C"/>
</dbReference>
<keyword evidence="1" id="KW-0378">Hydrolase</keyword>
<sequence length="1628" mass="184803">MFFGKGKGERKRRGKGEGGLTRICLASNGTCGNKGITCDKALGEGWIEQGNVVMETHVVNVNITPQLKDCSELPPGTPSGVYDITPVNGSTISVFCEMDTGNGGWTTIQRRFDGTVDFYRFWDDYKAGFGAIAGEHWLGNDNLHAILRQRSYQVRFDLEDYSGNTAYAIYSAMYVGDESTNYKLRLTGYAGTAGDAMVDYNGTPLNGMMFTTRDRDNDITFLQRKLFFRSDMATHHDDFLDTPEYSIDNQHHTDIHLPLHCQLQKILLLMNKFKHNTSKSAIAIDVWVTKNKTAELREECIEIQRIIRSDLNKIIDLTSNCKAEASKLISTLHECKEKCQQNLSQQLIRIGQLFPEPGKDPKFAQIYIYDTDNELANRLLWNSDLDKDILTDLQTMMHECNPFVHTFKHAADVMKTNENFQLILTSDTTKDSRRYNLPTSSEISVILPGTNTTEPSKRDIVLYCRSTNHPEGHNIIHINETHSKYDSLHYVLLFPFGEDGWHIDIKHNDNKRKVSAMEFYSYRLMQRSDFNIILKSGRLFHQYIVDQFAKIEQERLNYCLYHQHELRSELYQGLSDAINSDAMSIVRKFGKPDLFITFTCNPNWPEIKNALLGNQTPADRPDLTARVFHLKLKNLLNDIVQQQIFGKTLAHVYIVEFQKRGLPHSHILIILHHDSKPFTPDAYDEYVSAEIPDPKLLPDLHKLVVSHMIHGPCGEANKHSPCIENGKCTKQFPKQFYEKTFQTTDGYPNYRRRDNGTTIEKNGAIVDNRWVVPYNPYLLAKFVAHVNVEICTSITAVKYLYKYVYKGPDRVMAGTEQVCTENDSKNIINEITNFVDARYISASESSWRIFHYELHDRSPAIQRLAVHLPHQENVVYKVGNARHTLEHAKNTTLTAWFKINAEDPNARSVLYHHFPEQYTWDPSTSTWKPRKAGNMIGRVYQANPSEGERFYLRLLLHHIPGCKSFEDLRSLDDGTICDSFKEAALKRGFLQDDQEWIECLQEATLSASPAHIRSLFVTILIFCEPSNHIVLWENFKGPMSDDIKYKMTNICANNNEDSVTNRLLTVLESQLRIHGKSLYDFPGMPHPPQENPSDMTYEQNFCPAEQKQIADMNVLMLNTDQRKVFQAILDAIQTETKQKIFFVDGPGGSGKTFLYNTLLARVRSEHRVALAVASSGIAAELLSGGRTAHSTFKIPIPILETSTCNISKQSILAESIRTASIIIWDEAPMVHKHVIECVHRTFCDIMECNDPFGGKIVMLGGDFRQILPVIRHGRQADIVESNLKRSFLWQNIQTLHLTINMRVRTNNSFSDEAFENFLLRIGNGTQQILDDGQSTIELPRYICIEPNDNGLQKLIDSVYPNLKRVDPDNSYLGTAILTTKNENVDKINTLVMDQFPATPSNTKIYLSADAVADEDQQEGLLNGTRLCVLNLGTRIIEAKILTGQHSGNTVFLPRITVIPSDPGLPFDLKRRQFPIRPAFGITINKSQGQTLDHIGNDYLHAILRQRSYQVRFDLEDYSGNTTYAIYSAMYVGDESTNYKLSLTGDKGTAGNAMVDHYGTPMNGNMFTTQDRNNDISTPLDCGNCQKVAGGMLHVLMPTSTAVCTQTSFLKHLFIGKHGNKQHGKGQES</sequence>
<dbReference type="CDD" id="cd00087">
    <property type="entry name" value="FReD"/>
    <property type="match status" value="1"/>
</dbReference>
<gene>
    <name evidence="3" type="ORF">MEDL_21861</name>
</gene>
<dbReference type="PROSITE" id="PS51406">
    <property type="entry name" value="FIBRINOGEN_C_2"/>
    <property type="match status" value="2"/>
</dbReference>
<proteinExistence type="inferred from homology"/>
<dbReference type="EC" id="5.6.2.3" evidence="1"/>
<dbReference type="Proteomes" id="UP000683360">
    <property type="component" value="Unassembled WGS sequence"/>
</dbReference>